<feature type="compositionally biased region" description="Polar residues" evidence="5">
    <location>
        <begin position="640"/>
        <end position="662"/>
    </location>
</feature>
<evidence type="ECO:0000313" key="9">
    <source>
        <dbReference type="Proteomes" id="UP000184330"/>
    </source>
</evidence>
<feature type="transmembrane region" description="Helical" evidence="6">
    <location>
        <begin position="238"/>
        <end position="258"/>
    </location>
</feature>
<dbReference type="Proteomes" id="UP000184330">
    <property type="component" value="Unassembled WGS sequence"/>
</dbReference>
<protein>
    <recommendedName>
        <fullName evidence="7">Amino acid permease/ SLC12A domain-containing protein</fullName>
    </recommendedName>
</protein>
<feature type="transmembrane region" description="Helical" evidence="6">
    <location>
        <begin position="123"/>
        <end position="143"/>
    </location>
</feature>
<name>A0A1L7WT95_9HELO</name>
<evidence type="ECO:0000313" key="8">
    <source>
        <dbReference type="EMBL" id="CZR55971.1"/>
    </source>
</evidence>
<dbReference type="EMBL" id="FJOG01000007">
    <property type="protein sequence ID" value="CZR55971.1"/>
    <property type="molecule type" value="Genomic_DNA"/>
</dbReference>
<evidence type="ECO:0000256" key="6">
    <source>
        <dbReference type="SAM" id="Phobius"/>
    </source>
</evidence>
<feature type="transmembrane region" description="Helical" evidence="6">
    <location>
        <begin position="202"/>
        <end position="226"/>
    </location>
</feature>
<feature type="region of interest" description="Disordered" evidence="5">
    <location>
        <begin position="633"/>
        <end position="687"/>
    </location>
</feature>
<evidence type="ECO:0000256" key="1">
    <source>
        <dbReference type="ARBA" id="ARBA00004141"/>
    </source>
</evidence>
<organism evidence="8 9">
    <name type="scientific">Phialocephala subalpina</name>
    <dbReference type="NCBI Taxonomy" id="576137"/>
    <lineage>
        <taxon>Eukaryota</taxon>
        <taxon>Fungi</taxon>
        <taxon>Dikarya</taxon>
        <taxon>Ascomycota</taxon>
        <taxon>Pezizomycotina</taxon>
        <taxon>Leotiomycetes</taxon>
        <taxon>Helotiales</taxon>
        <taxon>Mollisiaceae</taxon>
        <taxon>Phialocephala</taxon>
        <taxon>Phialocephala fortinii species complex</taxon>
    </lineage>
</organism>
<evidence type="ECO:0000256" key="2">
    <source>
        <dbReference type="ARBA" id="ARBA00022692"/>
    </source>
</evidence>
<dbReference type="InterPro" id="IPR050524">
    <property type="entry name" value="APC_YAT"/>
</dbReference>
<dbReference type="STRING" id="576137.A0A1L7WT95"/>
<keyword evidence="4 6" id="KW-0472">Membrane</keyword>
<feature type="region of interest" description="Disordered" evidence="5">
    <location>
        <begin position="717"/>
        <end position="737"/>
    </location>
</feature>
<comment type="subcellular location">
    <subcellularLocation>
        <location evidence="1">Membrane</location>
        <topology evidence="1">Multi-pass membrane protein</topology>
    </subcellularLocation>
</comment>
<keyword evidence="3 6" id="KW-1133">Transmembrane helix</keyword>
<reference evidence="8 9" key="1">
    <citation type="submission" date="2016-03" db="EMBL/GenBank/DDBJ databases">
        <authorList>
            <person name="Ploux O."/>
        </authorList>
    </citation>
    <scope>NUCLEOTIDE SEQUENCE [LARGE SCALE GENOMIC DNA]</scope>
    <source>
        <strain evidence="8 9">UAMH 11012</strain>
    </source>
</reference>
<dbReference type="GO" id="GO:0016020">
    <property type="term" value="C:membrane"/>
    <property type="evidence" value="ECO:0007669"/>
    <property type="project" value="UniProtKB-SubCell"/>
</dbReference>
<dbReference type="Pfam" id="PF00324">
    <property type="entry name" value="AA_permease"/>
    <property type="match status" value="1"/>
</dbReference>
<feature type="transmembrane region" description="Helical" evidence="6">
    <location>
        <begin position="51"/>
        <end position="74"/>
    </location>
</feature>
<evidence type="ECO:0000256" key="5">
    <source>
        <dbReference type="SAM" id="MobiDB-lite"/>
    </source>
</evidence>
<evidence type="ECO:0000259" key="7">
    <source>
        <dbReference type="Pfam" id="PF00324"/>
    </source>
</evidence>
<dbReference type="Gene3D" id="1.20.1740.10">
    <property type="entry name" value="Amino acid/polyamine transporter I"/>
    <property type="match status" value="1"/>
</dbReference>
<evidence type="ECO:0000256" key="3">
    <source>
        <dbReference type="ARBA" id="ARBA00022989"/>
    </source>
</evidence>
<dbReference type="AlphaFoldDB" id="A0A1L7WT95"/>
<feature type="transmembrane region" description="Helical" evidence="6">
    <location>
        <begin position="503"/>
        <end position="526"/>
    </location>
</feature>
<dbReference type="OrthoDB" id="3900342at2759"/>
<feature type="transmembrane region" description="Helical" evidence="6">
    <location>
        <begin position="155"/>
        <end position="174"/>
    </location>
</feature>
<feature type="transmembrane region" description="Helical" evidence="6">
    <location>
        <begin position="381"/>
        <end position="399"/>
    </location>
</feature>
<dbReference type="InterPro" id="IPR004841">
    <property type="entry name" value="AA-permease/SLC12A_dom"/>
</dbReference>
<keyword evidence="9" id="KW-1185">Reference proteome</keyword>
<proteinExistence type="predicted"/>
<keyword evidence="2 6" id="KW-0812">Transmembrane</keyword>
<feature type="transmembrane region" description="Helical" evidence="6">
    <location>
        <begin position="411"/>
        <end position="432"/>
    </location>
</feature>
<feature type="transmembrane region" description="Helical" evidence="6">
    <location>
        <begin position="22"/>
        <end position="45"/>
    </location>
</feature>
<gene>
    <name evidence="8" type="ORF">PAC_05859</name>
</gene>
<dbReference type="PANTHER" id="PTHR43341:SF9">
    <property type="entry name" value="DICARBOXYLIC AMINO ACID PERMEASE"/>
    <property type="match status" value="1"/>
</dbReference>
<dbReference type="PANTHER" id="PTHR43341">
    <property type="entry name" value="AMINO ACID PERMEASE"/>
    <property type="match status" value="1"/>
</dbReference>
<feature type="domain" description="Amino acid permease/ SLC12A" evidence="7">
    <location>
        <begin position="22"/>
        <end position="442"/>
    </location>
</feature>
<feature type="transmembrane region" description="Helical" evidence="6">
    <location>
        <begin position="465"/>
        <end position="491"/>
    </location>
</feature>
<accession>A0A1L7WT95</accession>
<sequence length="737" mass="80864">MNNIAARAGEEGLVRELKAWQILFIAIGGTIGLGFATTSGEVLAISGPGGLLIAFGVVGAVAICVMEGICEMIVLWPIPNAMIEFVAAFVDRDLAVIVGIAYWYTNAVTLAALIIGAANLLEYWHISFPLLNVVFVLFLFLVFGWVELFGGIIKVLLVTTIFVIMMCVNSGSAGNREPIGADFFTDGVRNNPNVAHSHIESVLMSIPLAIFSYIGVELVTVTAFEARTNRELQLPAKNIAYIICVIYMISLGGFTANIEWFNQNLPHFLSQDLVNVTSIADAALNQTLGHFPRNWQILPNLQGITAAPVVAAMEAGFATLPGALVGFIVYSGMSAANTALYVSSRTLYGLTRELRQDDDSVVKSSIAKLNTVSPKTRVPTWALWFSCFIFAGWLPFAHFQSNFTQKELQQTLVAIGSVSCVLVWASQCFAFIRYNQWLWIHQQNLRDNETSETMRRFDRWHPKGFSTYLVSLQPIPAYVGLISCLIIVFVLNSVSMYNGERLMLKALVTYLGPGILFLIFIILKIVRRKTPGWVKLGDWVQLRDTLLRLDGLIKGGRPRTPPGHNGNTVPQGNHNVPFEGPMPPPNAYGSNFQTNGYPHHAYLNGGVVHPVQHAVNSDIGFAMLPTAREIAERQAHAQVQGHNPQHQPSHHSLNSRSQSPNTGEPGYEMNEFGSPVSPVASEVHSDSMIPTPEQRHASMMSAMDERLAPAAPGPAYVEHEGYLDAGGYSRVEYRRAS</sequence>
<evidence type="ECO:0000256" key="4">
    <source>
        <dbReference type="ARBA" id="ARBA00023136"/>
    </source>
</evidence>
<dbReference type="GO" id="GO:0015171">
    <property type="term" value="F:amino acid transmembrane transporter activity"/>
    <property type="evidence" value="ECO:0007669"/>
    <property type="project" value="TreeGrafter"/>
</dbReference>
<feature type="transmembrane region" description="Helical" evidence="6">
    <location>
        <begin position="94"/>
        <end position="117"/>
    </location>
</feature>